<proteinExistence type="predicted"/>
<gene>
    <name evidence="1" type="ORF">ACFSYJ_12155</name>
</gene>
<keyword evidence="2" id="KW-1185">Reference proteome</keyword>
<dbReference type="Proteomes" id="UP001597419">
    <property type="component" value="Unassembled WGS sequence"/>
</dbReference>
<organism evidence="1 2">
    <name type="scientific">Amycolatopsis samaneae</name>
    <dbReference type="NCBI Taxonomy" id="664691"/>
    <lineage>
        <taxon>Bacteria</taxon>
        <taxon>Bacillati</taxon>
        <taxon>Actinomycetota</taxon>
        <taxon>Actinomycetes</taxon>
        <taxon>Pseudonocardiales</taxon>
        <taxon>Pseudonocardiaceae</taxon>
        <taxon>Amycolatopsis</taxon>
    </lineage>
</organism>
<evidence type="ECO:0000313" key="2">
    <source>
        <dbReference type="Proteomes" id="UP001597419"/>
    </source>
</evidence>
<dbReference type="RefSeq" id="WP_345396425.1">
    <property type="nucleotide sequence ID" value="NZ_BAABHG010000008.1"/>
</dbReference>
<accession>A0ABW5GCV2</accession>
<dbReference type="EMBL" id="JBHUKU010000006">
    <property type="protein sequence ID" value="MFD2459358.1"/>
    <property type="molecule type" value="Genomic_DNA"/>
</dbReference>
<reference evidence="2" key="1">
    <citation type="journal article" date="2019" name="Int. J. Syst. Evol. Microbiol.">
        <title>The Global Catalogue of Microorganisms (GCM) 10K type strain sequencing project: providing services to taxonomists for standard genome sequencing and annotation.</title>
        <authorList>
            <consortium name="The Broad Institute Genomics Platform"/>
            <consortium name="The Broad Institute Genome Sequencing Center for Infectious Disease"/>
            <person name="Wu L."/>
            <person name="Ma J."/>
        </authorList>
    </citation>
    <scope>NUCLEOTIDE SEQUENCE [LARGE SCALE GENOMIC DNA]</scope>
    <source>
        <strain evidence="2">CGMCC 4.7643</strain>
    </source>
</reference>
<comment type="caution">
    <text evidence="1">The sequence shown here is derived from an EMBL/GenBank/DDBJ whole genome shotgun (WGS) entry which is preliminary data.</text>
</comment>
<sequence>MINLADALGVLAGLAGAVGAAGVVLAGERGGPGMVQPDTTAARAITGTAFRAADENPTVSPPGGVFLFP</sequence>
<protein>
    <submittedName>
        <fullName evidence="1">Uncharacterized protein</fullName>
    </submittedName>
</protein>
<evidence type="ECO:0000313" key="1">
    <source>
        <dbReference type="EMBL" id="MFD2459358.1"/>
    </source>
</evidence>
<name>A0ABW5GCV2_9PSEU</name>